<evidence type="ECO:0000313" key="2">
    <source>
        <dbReference type="Proteomes" id="UP001153332"/>
    </source>
</evidence>
<accession>A0ACC2JVL7</accession>
<gene>
    <name evidence="1" type="ORF">O1611_g2383</name>
</gene>
<keyword evidence="2" id="KW-1185">Reference proteome</keyword>
<reference evidence="1" key="1">
    <citation type="submission" date="2022-12" db="EMBL/GenBank/DDBJ databases">
        <title>Genome Sequence of Lasiodiplodia mahajangana.</title>
        <authorList>
            <person name="Buettner E."/>
        </authorList>
    </citation>
    <scope>NUCLEOTIDE SEQUENCE</scope>
    <source>
        <strain evidence="1">VT137</strain>
    </source>
</reference>
<protein>
    <submittedName>
        <fullName evidence="1">Uncharacterized protein</fullName>
    </submittedName>
</protein>
<dbReference type="Proteomes" id="UP001153332">
    <property type="component" value="Unassembled WGS sequence"/>
</dbReference>
<sequence length="74" mass="8224">MKTLDRNGRAVRDELDMISDDDEEIKVDAEHKAMDVVTNGAWARNGASGLLRKPTRNSNKPAPKYVPQEDDGVD</sequence>
<organism evidence="1 2">
    <name type="scientific">Lasiodiplodia mahajangana</name>
    <dbReference type="NCBI Taxonomy" id="1108764"/>
    <lineage>
        <taxon>Eukaryota</taxon>
        <taxon>Fungi</taxon>
        <taxon>Dikarya</taxon>
        <taxon>Ascomycota</taxon>
        <taxon>Pezizomycotina</taxon>
        <taxon>Dothideomycetes</taxon>
        <taxon>Dothideomycetes incertae sedis</taxon>
        <taxon>Botryosphaeriales</taxon>
        <taxon>Botryosphaeriaceae</taxon>
        <taxon>Lasiodiplodia</taxon>
    </lineage>
</organism>
<dbReference type="EMBL" id="JAPUUL010000329">
    <property type="protein sequence ID" value="KAJ8131243.1"/>
    <property type="molecule type" value="Genomic_DNA"/>
</dbReference>
<evidence type="ECO:0000313" key="1">
    <source>
        <dbReference type="EMBL" id="KAJ8131243.1"/>
    </source>
</evidence>
<name>A0ACC2JVL7_9PEZI</name>
<proteinExistence type="predicted"/>
<comment type="caution">
    <text evidence="1">The sequence shown here is derived from an EMBL/GenBank/DDBJ whole genome shotgun (WGS) entry which is preliminary data.</text>
</comment>